<organism evidence="3 4">
    <name type="scientific">Pelagibacterium halotolerans (strain DSM 22347 / JCM 15775 / CGMCC 1.7692 / B2)</name>
    <dbReference type="NCBI Taxonomy" id="1082931"/>
    <lineage>
        <taxon>Bacteria</taxon>
        <taxon>Pseudomonadati</taxon>
        <taxon>Pseudomonadota</taxon>
        <taxon>Alphaproteobacteria</taxon>
        <taxon>Hyphomicrobiales</taxon>
        <taxon>Devosiaceae</taxon>
        <taxon>Pelagibacterium</taxon>
    </lineage>
</organism>
<keyword evidence="2" id="KW-0472">Membrane</keyword>
<proteinExistence type="predicted"/>
<evidence type="ECO:0000256" key="1">
    <source>
        <dbReference type="SAM" id="MobiDB-lite"/>
    </source>
</evidence>
<name>G4RFC6_PELHB</name>
<protein>
    <submittedName>
        <fullName evidence="3">Uncharacterized protein</fullName>
    </submittedName>
</protein>
<keyword evidence="2" id="KW-1133">Transmembrane helix</keyword>
<keyword evidence="2" id="KW-0812">Transmembrane</keyword>
<accession>G4RFC6</accession>
<feature type="region of interest" description="Disordered" evidence="1">
    <location>
        <begin position="46"/>
        <end position="95"/>
    </location>
</feature>
<evidence type="ECO:0000313" key="4">
    <source>
        <dbReference type="Proteomes" id="UP000008850"/>
    </source>
</evidence>
<dbReference type="Proteomes" id="UP000008850">
    <property type="component" value="Chromosome"/>
</dbReference>
<evidence type="ECO:0000256" key="2">
    <source>
        <dbReference type="SAM" id="Phobius"/>
    </source>
</evidence>
<dbReference type="RefSeq" id="WP_014131113.1">
    <property type="nucleotide sequence ID" value="NC_016078.1"/>
</dbReference>
<feature type="transmembrane region" description="Helical" evidence="2">
    <location>
        <begin position="20"/>
        <end position="41"/>
    </location>
</feature>
<dbReference type="STRING" id="1082931.KKY_1954"/>
<dbReference type="HOGENOM" id="CLU_2370316_0_0_5"/>
<reference evidence="3 4" key="1">
    <citation type="journal article" date="2012" name="J. Bacteriol.">
        <title>Complete genome sequence of Pelagibacterium halotolerans B2T.</title>
        <authorList>
            <person name="Huo Y.Y."/>
            <person name="Cheng H."/>
            <person name="Han X.F."/>
            <person name="Jiang X.W."/>
            <person name="Sun C."/>
            <person name="Zhang X.Q."/>
            <person name="Zhu X.F."/>
            <person name="Liu Y.F."/>
            <person name="Li P.F."/>
            <person name="Ni P.X."/>
            <person name="Wu M."/>
        </authorList>
    </citation>
    <scope>NUCLEOTIDE SEQUENCE [LARGE SCALE GENOMIC DNA]</scope>
    <source>
        <strain evidence="4">DSM 22347 / JCM 15775 / CGMCC 1.7692 / B2</strain>
    </source>
</reference>
<dbReference type="EMBL" id="CP003075">
    <property type="protein sequence ID" value="AEQ51964.1"/>
    <property type="molecule type" value="Genomic_DNA"/>
</dbReference>
<gene>
    <name evidence="3" type="ordered locus">KKY_1954</name>
</gene>
<dbReference type="AlphaFoldDB" id="G4RFC6"/>
<evidence type="ECO:0000313" key="3">
    <source>
        <dbReference type="EMBL" id="AEQ51964.1"/>
    </source>
</evidence>
<sequence>MTDPQSGPARGAPVRNLAMGVLGILAILALLYVGFLVFFAASEPERATNPAEIGDPAVTSEGVAVPDGGELTNEPTQAAPDSPSRTLDDAGVADP</sequence>
<keyword evidence="4" id="KW-1185">Reference proteome</keyword>
<dbReference type="KEGG" id="phl:KKY_1954"/>